<gene>
    <name evidence="2" type="ORF">SAMN05421858_0312</name>
</gene>
<dbReference type="InterPro" id="IPR006311">
    <property type="entry name" value="TAT_signal"/>
</dbReference>
<dbReference type="EMBL" id="FTNO01000001">
    <property type="protein sequence ID" value="SIQ75867.1"/>
    <property type="molecule type" value="Genomic_DNA"/>
</dbReference>
<sequence>MEKKNDRTSRRDVLKLSGTTLAAMSGLSVMGSASADMPCSGCDDGGGGGGGGGSTGSPPAAPRTGHYTVTNGEVELGGWSNGDGGNAWFEWGEQGVGFPHDTELRQVGSYETFTGNPVGEESGVTYEYRAVLTNAYGKSEGFPRTFSF</sequence>
<feature type="compositionally biased region" description="Gly residues" evidence="1">
    <location>
        <begin position="43"/>
        <end position="55"/>
    </location>
</feature>
<organism evidence="2 3">
    <name type="scientific">Haladaptatus litoreus</name>
    <dbReference type="NCBI Taxonomy" id="553468"/>
    <lineage>
        <taxon>Archaea</taxon>
        <taxon>Methanobacteriati</taxon>
        <taxon>Methanobacteriota</taxon>
        <taxon>Stenosarchaea group</taxon>
        <taxon>Halobacteria</taxon>
        <taxon>Halobacteriales</taxon>
        <taxon>Haladaptataceae</taxon>
        <taxon>Haladaptatus</taxon>
    </lineage>
</organism>
<evidence type="ECO:0000313" key="2">
    <source>
        <dbReference type="EMBL" id="SIQ75867.1"/>
    </source>
</evidence>
<proteinExistence type="predicted"/>
<feature type="region of interest" description="Disordered" evidence="1">
    <location>
        <begin position="40"/>
        <end position="67"/>
    </location>
</feature>
<dbReference type="OrthoDB" id="271084at2157"/>
<evidence type="ECO:0000313" key="3">
    <source>
        <dbReference type="Proteomes" id="UP000186914"/>
    </source>
</evidence>
<protein>
    <submittedName>
        <fullName evidence="2">Uncharacterized protein</fullName>
    </submittedName>
</protein>
<evidence type="ECO:0000256" key="1">
    <source>
        <dbReference type="SAM" id="MobiDB-lite"/>
    </source>
</evidence>
<dbReference type="AlphaFoldDB" id="A0A1N6VDL9"/>
<dbReference type="PROSITE" id="PS51318">
    <property type="entry name" value="TAT"/>
    <property type="match status" value="1"/>
</dbReference>
<accession>A0A1N6VDL9</accession>
<keyword evidence="3" id="KW-1185">Reference proteome</keyword>
<reference evidence="3" key="1">
    <citation type="submission" date="2017-01" db="EMBL/GenBank/DDBJ databases">
        <authorList>
            <person name="Varghese N."/>
            <person name="Submissions S."/>
        </authorList>
    </citation>
    <scope>NUCLEOTIDE SEQUENCE [LARGE SCALE GENOMIC DNA]</scope>
    <source>
        <strain evidence="3">CGMCC 1.7737</strain>
    </source>
</reference>
<dbReference type="Proteomes" id="UP000186914">
    <property type="component" value="Unassembled WGS sequence"/>
</dbReference>
<dbReference type="RefSeq" id="WP_076427354.1">
    <property type="nucleotide sequence ID" value="NZ_FTNO01000001.1"/>
</dbReference>
<name>A0A1N6VDL9_9EURY</name>